<keyword evidence="3" id="KW-1185">Reference proteome</keyword>
<comment type="caution">
    <text evidence="2">The sequence shown here is derived from an EMBL/GenBank/DDBJ whole genome shotgun (WGS) entry which is preliminary data.</text>
</comment>
<dbReference type="InterPro" id="IPR029058">
    <property type="entry name" value="AB_hydrolase_fold"/>
</dbReference>
<sequence length="360" mass="42469">MTTPNYSIKISQIKDMVQKLLKTLIILFTTLVSLQLVAKHQSQIIQINNHPLHVTRWFIEEQPSLEKRHTSTTEQKATVILLSGPTDNWFSDSAWYARLAPRLTKQFDVYTIDRAGQITADAKAQVGYVQFADDLRKFIIQKELQNIHFVGFASSNISLLHLFNQSAEFLEPMNILSVTLIDPDVITDFSIERYRKDAYPFKKNLQAYVKYIEEGKYDARAKQKTEMDYQHIKTLSADDPLTDWQFVERIFARRLNRINLQNQFREIAQYDEDLLSTKMLFFPKELKLTIIDTDFEQRYIEQSKNDELKKELKDWRKDGKQYYLKLIERAKEGKYIELDTQEHLIPFSQPEVITDILLEK</sequence>
<evidence type="ECO:0000256" key="1">
    <source>
        <dbReference type="SAM" id="Phobius"/>
    </source>
</evidence>
<reference evidence="2 3" key="1">
    <citation type="submission" date="2024-06" db="EMBL/GenBank/DDBJ databases">
        <authorList>
            <person name="Li F."/>
        </authorList>
    </citation>
    <scope>NUCLEOTIDE SEQUENCE [LARGE SCALE GENOMIC DNA]</scope>
    <source>
        <strain evidence="2 3">GXAS 311</strain>
    </source>
</reference>
<evidence type="ECO:0000313" key="2">
    <source>
        <dbReference type="EMBL" id="MET1256496.1"/>
    </source>
</evidence>
<keyword evidence="1" id="KW-1133">Transmembrane helix</keyword>
<organism evidence="2 3">
    <name type="scientific">Aliikangiella maris</name>
    <dbReference type="NCBI Taxonomy" id="3162458"/>
    <lineage>
        <taxon>Bacteria</taxon>
        <taxon>Pseudomonadati</taxon>
        <taxon>Pseudomonadota</taxon>
        <taxon>Gammaproteobacteria</taxon>
        <taxon>Oceanospirillales</taxon>
        <taxon>Pleioneaceae</taxon>
        <taxon>Aliikangiella</taxon>
    </lineage>
</organism>
<proteinExistence type="predicted"/>
<dbReference type="SUPFAM" id="SSF53474">
    <property type="entry name" value="alpha/beta-Hydrolases"/>
    <property type="match status" value="1"/>
</dbReference>
<evidence type="ECO:0008006" key="4">
    <source>
        <dbReference type="Google" id="ProtNLM"/>
    </source>
</evidence>
<name>A0ABV2BX34_9GAMM</name>
<keyword evidence="1" id="KW-0812">Transmembrane</keyword>
<accession>A0ABV2BX34</accession>
<dbReference type="RefSeq" id="WP_353897081.1">
    <property type="nucleotide sequence ID" value="NZ_JBEVCJ010000022.1"/>
</dbReference>
<feature type="transmembrane region" description="Helical" evidence="1">
    <location>
        <begin position="20"/>
        <end position="38"/>
    </location>
</feature>
<protein>
    <recommendedName>
        <fullName evidence="4">Alpha/beta hydrolase</fullName>
    </recommendedName>
</protein>
<dbReference type="EMBL" id="JBEVCJ010000022">
    <property type="protein sequence ID" value="MET1256496.1"/>
    <property type="molecule type" value="Genomic_DNA"/>
</dbReference>
<keyword evidence="1" id="KW-0472">Membrane</keyword>
<gene>
    <name evidence="2" type="ORF">ABVT43_15250</name>
</gene>
<dbReference type="Proteomes" id="UP001548189">
    <property type="component" value="Unassembled WGS sequence"/>
</dbReference>
<dbReference type="Gene3D" id="3.40.50.1820">
    <property type="entry name" value="alpha/beta hydrolase"/>
    <property type="match status" value="1"/>
</dbReference>
<evidence type="ECO:0000313" key="3">
    <source>
        <dbReference type="Proteomes" id="UP001548189"/>
    </source>
</evidence>